<evidence type="ECO:0000256" key="5">
    <source>
        <dbReference type="ARBA" id="ARBA00022448"/>
    </source>
</evidence>
<evidence type="ECO:0000256" key="2">
    <source>
        <dbReference type="ARBA" id="ARBA00009508"/>
    </source>
</evidence>
<dbReference type="AlphaFoldDB" id="A0A834KQA4"/>
<protein>
    <recommendedName>
        <fullName evidence="4">NADH dehydrogenase [ubiquinone] 1 alpha subcomplex subunit 6</fullName>
    </recommendedName>
    <alternativeName>
        <fullName evidence="11">Complex I-B14</fullName>
    </alternativeName>
    <alternativeName>
        <fullName evidence="12">NADH-ubiquinone oxidoreductase B14 subunit</fullName>
    </alternativeName>
</protein>
<keyword evidence="6" id="KW-0679">Respiratory chain</keyword>
<dbReference type="InterPro" id="IPR016488">
    <property type="entry name" value="NADH_Ub_cplx-1_asu_su-6"/>
</dbReference>
<dbReference type="EMBL" id="JACSEA010000001">
    <property type="protein sequence ID" value="KAF7412149.1"/>
    <property type="molecule type" value="Genomic_DNA"/>
</dbReference>
<evidence type="ECO:0000256" key="1">
    <source>
        <dbReference type="ARBA" id="ARBA00004443"/>
    </source>
</evidence>
<keyword evidence="15" id="KW-1185">Reference proteome</keyword>
<evidence type="ECO:0000256" key="10">
    <source>
        <dbReference type="ARBA" id="ARBA00023136"/>
    </source>
</evidence>
<keyword evidence="9" id="KW-0496">Mitochondrion</keyword>
<dbReference type="PANTHER" id="PTHR12964">
    <property type="entry name" value="NADH-UBIQUINONE OXIDOREDUCTASE B14 SUBUNIT"/>
    <property type="match status" value="1"/>
</dbReference>
<comment type="similarity">
    <text evidence="2">Belongs to the complex I LYR family.</text>
</comment>
<sequence length="123" mass="14387">MASPSVVRVTRQARPILSSNHAEARRRVLALYRAWCRQVPFIVIDYDIPYTKKQCLEKVRSEFLKNKFITDVRVIDLLIIKGQIELTEVINIWKPIGNLLNHFKDTHNPKPKDFLGKFYAGHE</sequence>
<comment type="subcellular location">
    <subcellularLocation>
        <location evidence="1">Mitochondrion inner membrane</location>
        <topology evidence="1">Peripheral membrane protein</topology>
        <orientation evidence="1">Matrix side</orientation>
    </subcellularLocation>
</comment>
<comment type="subunit">
    <text evidence="3">Mammalian complex I is composed of 45 different subunits.</text>
</comment>
<dbReference type="Proteomes" id="UP000614350">
    <property type="component" value="Unassembled WGS sequence"/>
</dbReference>
<keyword evidence="7" id="KW-0999">Mitochondrion inner membrane</keyword>
<evidence type="ECO:0000256" key="7">
    <source>
        <dbReference type="ARBA" id="ARBA00022792"/>
    </source>
</evidence>
<dbReference type="PIRSF" id="PIRSF006643">
    <property type="entry name" value="NDUA6"/>
    <property type="match status" value="1"/>
</dbReference>
<keyword evidence="10" id="KW-0472">Membrane</keyword>
<evidence type="ECO:0000313" key="15">
    <source>
        <dbReference type="Proteomes" id="UP000614350"/>
    </source>
</evidence>
<gene>
    <name evidence="14" type="ORF">HZH66_001045</name>
</gene>
<evidence type="ECO:0000256" key="11">
    <source>
        <dbReference type="ARBA" id="ARBA00030213"/>
    </source>
</evidence>
<reference evidence="14" key="1">
    <citation type="journal article" date="2020" name="G3 (Bethesda)">
        <title>High-Quality Assemblies for Three Invasive Social Wasps from the &lt;i&gt;Vespula&lt;/i&gt; Genus.</title>
        <authorList>
            <person name="Harrop T.W.R."/>
            <person name="Guhlin J."/>
            <person name="McLaughlin G.M."/>
            <person name="Permina E."/>
            <person name="Stockwell P."/>
            <person name="Gilligan J."/>
            <person name="Le Lec M.F."/>
            <person name="Gruber M.A.M."/>
            <person name="Quinn O."/>
            <person name="Lovegrove M."/>
            <person name="Duncan E.J."/>
            <person name="Remnant E.J."/>
            <person name="Van Eeckhoven J."/>
            <person name="Graham B."/>
            <person name="Knapp R.A."/>
            <person name="Langford K.W."/>
            <person name="Kronenberg Z."/>
            <person name="Press M.O."/>
            <person name="Eacker S.M."/>
            <person name="Wilson-Rankin E.E."/>
            <person name="Purcell J."/>
            <person name="Lester P.J."/>
            <person name="Dearden P.K."/>
        </authorList>
    </citation>
    <scope>NUCLEOTIDE SEQUENCE</scope>
    <source>
        <strain evidence="14">Marl-1</strain>
    </source>
</reference>
<keyword evidence="8" id="KW-0249">Electron transport</keyword>
<dbReference type="CDD" id="cd20266">
    <property type="entry name" value="Complex1_LYR_NDUFA6_LYRM6"/>
    <property type="match status" value="1"/>
</dbReference>
<name>A0A834KQA4_VESVU</name>
<evidence type="ECO:0000256" key="12">
    <source>
        <dbReference type="ARBA" id="ARBA00032352"/>
    </source>
</evidence>
<evidence type="ECO:0000256" key="8">
    <source>
        <dbReference type="ARBA" id="ARBA00022982"/>
    </source>
</evidence>
<evidence type="ECO:0000256" key="9">
    <source>
        <dbReference type="ARBA" id="ARBA00023128"/>
    </source>
</evidence>
<dbReference type="GO" id="GO:0005743">
    <property type="term" value="C:mitochondrial inner membrane"/>
    <property type="evidence" value="ECO:0007669"/>
    <property type="project" value="UniProtKB-SubCell"/>
</dbReference>
<evidence type="ECO:0000256" key="4">
    <source>
        <dbReference type="ARBA" id="ARBA00016386"/>
    </source>
</evidence>
<accession>A0A834KQA4</accession>
<comment type="function">
    <text evidence="13">Accessory subunit of the mitochondrial membrane respiratory chain NADH dehydrogenase (Complex I), that is believed to be not involved in catalysis. Required for proper complex I assembly. Complex I functions in the transfer of electrons from NADH to the respiratory chain. The immediate electron acceptor for the enzyme is believed to be ubiquinone.</text>
</comment>
<evidence type="ECO:0000256" key="3">
    <source>
        <dbReference type="ARBA" id="ARBA00011790"/>
    </source>
</evidence>
<keyword evidence="5" id="KW-0813">Transport</keyword>
<dbReference type="GO" id="GO:0045271">
    <property type="term" value="C:respiratory chain complex I"/>
    <property type="evidence" value="ECO:0007669"/>
    <property type="project" value="InterPro"/>
</dbReference>
<dbReference type="PANTHER" id="PTHR12964:SF0">
    <property type="entry name" value="NADH DEHYDROGENASE [UBIQUINONE] 1 ALPHA SUBCOMPLEX SUBUNIT 6"/>
    <property type="match status" value="1"/>
</dbReference>
<evidence type="ECO:0000313" key="14">
    <source>
        <dbReference type="EMBL" id="KAF7412149.1"/>
    </source>
</evidence>
<proteinExistence type="inferred from homology"/>
<dbReference type="InterPro" id="IPR045299">
    <property type="entry name" value="Complex1_LYR_NDUFA6_LYRM6"/>
</dbReference>
<evidence type="ECO:0000256" key="13">
    <source>
        <dbReference type="ARBA" id="ARBA00046116"/>
    </source>
</evidence>
<comment type="caution">
    <text evidence="14">The sequence shown here is derived from an EMBL/GenBank/DDBJ whole genome shotgun (WGS) entry which is preliminary data.</text>
</comment>
<dbReference type="GO" id="GO:0006979">
    <property type="term" value="P:response to oxidative stress"/>
    <property type="evidence" value="ECO:0007669"/>
    <property type="project" value="TreeGrafter"/>
</dbReference>
<organism evidence="14 15">
    <name type="scientific">Vespula vulgaris</name>
    <name type="common">Yellow jacket</name>
    <name type="synonym">Wasp</name>
    <dbReference type="NCBI Taxonomy" id="7454"/>
    <lineage>
        <taxon>Eukaryota</taxon>
        <taxon>Metazoa</taxon>
        <taxon>Ecdysozoa</taxon>
        <taxon>Arthropoda</taxon>
        <taxon>Hexapoda</taxon>
        <taxon>Insecta</taxon>
        <taxon>Pterygota</taxon>
        <taxon>Neoptera</taxon>
        <taxon>Endopterygota</taxon>
        <taxon>Hymenoptera</taxon>
        <taxon>Apocrita</taxon>
        <taxon>Aculeata</taxon>
        <taxon>Vespoidea</taxon>
        <taxon>Vespidae</taxon>
        <taxon>Vespinae</taxon>
        <taxon>Vespula</taxon>
    </lineage>
</organism>
<evidence type="ECO:0000256" key="6">
    <source>
        <dbReference type="ARBA" id="ARBA00022660"/>
    </source>
</evidence>